<dbReference type="OrthoDB" id="8968203at2"/>
<dbReference type="Pfam" id="PF03795">
    <property type="entry name" value="YCII"/>
    <property type="match status" value="1"/>
</dbReference>
<dbReference type="PANTHER" id="PTHR33606">
    <property type="entry name" value="PROTEIN YCII"/>
    <property type="match status" value="1"/>
</dbReference>
<dbReference type="Gene3D" id="3.30.70.1060">
    <property type="entry name" value="Dimeric alpha+beta barrel"/>
    <property type="match status" value="1"/>
</dbReference>
<dbReference type="InterPro" id="IPR005545">
    <property type="entry name" value="YCII"/>
</dbReference>
<evidence type="ECO:0000313" key="4">
    <source>
        <dbReference type="Proteomes" id="UP000265768"/>
    </source>
</evidence>
<protein>
    <recommendedName>
        <fullName evidence="2">YCII-related domain-containing protein</fullName>
    </recommendedName>
</protein>
<dbReference type="RefSeq" id="WP_119925644.1">
    <property type="nucleotide sequence ID" value="NZ_QZEY01000002.1"/>
</dbReference>
<evidence type="ECO:0000256" key="1">
    <source>
        <dbReference type="ARBA" id="ARBA00007689"/>
    </source>
</evidence>
<reference evidence="3 4" key="1">
    <citation type="submission" date="2018-09" db="EMBL/GenBank/DDBJ databases">
        <title>YIM 75507 draft genome.</title>
        <authorList>
            <person name="Tang S."/>
            <person name="Feng Y."/>
        </authorList>
    </citation>
    <scope>NUCLEOTIDE SEQUENCE [LARGE SCALE GENOMIC DNA]</scope>
    <source>
        <strain evidence="3 4">YIM 75507</strain>
    </source>
</reference>
<dbReference type="InterPro" id="IPR011008">
    <property type="entry name" value="Dimeric_a/b-barrel"/>
</dbReference>
<feature type="domain" description="YCII-related" evidence="2">
    <location>
        <begin position="3"/>
        <end position="85"/>
    </location>
</feature>
<dbReference type="EMBL" id="QZEY01000002">
    <property type="protein sequence ID" value="RJL34343.1"/>
    <property type="molecule type" value="Genomic_DNA"/>
</dbReference>
<dbReference type="InterPro" id="IPR051807">
    <property type="entry name" value="Sec-metab_biosynth-assoc"/>
</dbReference>
<dbReference type="Proteomes" id="UP000265768">
    <property type="component" value="Unassembled WGS sequence"/>
</dbReference>
<comment type="caution">
    <text evidence="3">The sequence shown here is derived from an EMBL/GenBank/DDBJ whole genome shotgun (WGS) entry which is preliminary data.</text>
</comment>
<dbReference type="SUPFAM" id="SSF54909">
    <property type="entry name" value="Dimeric alpha+beta barrel"/>
    <property type="match status" value="1"/>
</dbReference>
<organism evidence="3 4">
    <name type="scientific">Bailinhaonella thermotolerans</name>
    <dbReference type="NCBI Taxonomy" id="1070861"/>
    <lineage>
        <taxon>Bacteria</taxon>
        <taxon>Bacillati</taxon>
        <taxon>Actinomycetota</taxon>
        <taxon>Actinomycetes</taxon>
        <taxon>Streptosporangiales</taxon>
        <taxon>Streptosporangiaceae</taxon>
        <taxon>Bailinhaonella</taxon>
    </lineage>
</organism>
<dbReference type="PANTHER" id="PTHR33606:SF3">
    <property type="entry name" value="PROTEIN YCII"/>
    <property type="match status" value="1"/>
</dbReference>
<proteinExistence type="inferred from homology"/>
<name>A0A3A4AYZ3_9ACTN</name>
<dbReference type="AlphaFoldDB" id="A0A3A4AYZ3"/>
<gene>
    <name evidence="3" type="ORF">D5H75_07820</name>
</gene>
<evidence type="ECO:0000313" key="3">
    <source>
        <dbReference type="EMBL" id="RJL34343.1"/>
    </source>
</evidence>
<comment type="similarity">
    <text evidence="1">Belongs to the YciI family.</text>
</comment>
<evidence type="ECO:0000259" key="2">
    <source>
        <dbReference type="Pfam" id="PF03795"/>
    </source>
</evidence>
<keyword evidence="4" id="KW-1185">Reference proteome</keyword>
<sequence length="89" mass="9913">MARFVLQMTFKGDSGRRLAARPAHREHLRGLLGAGKLVTAGPWGDDSGALHVYEVAGEEELREILARDPYTGADAYEITLIREWRPILP</sequence>
<accession>A0A3A4AYZ3</accession>